<reference evidence="1 2" key="1">
    <citation type="submission" date="2016-03" db="EMBL/GenBank/DDBJ databases">
        <title>Whole genome sequencing of Grifola frondosa 9006-11.</title>
        <authorList>
            <person name="Min B."/>
            <person name="Park H."/>
            <person name="Kim J.-G."/>
            <person name="Cho H."/>
            <person name="Oh Y.-L."/>
            <person name="Kong W.-S."/>
            <person name="Choi I.-G."/>
        </authorList>
    </citation>
    <scope>NUCLEOTIDE SEQUENCE [LARGE SCALE GENOMIC DNA]</scope>
    <source>
        <strain evidence="1 2">9006-11</strain>
    </source>
</reference>
<dbReference type="Proteomes" id="UP000092993">
    <property type="component" value="Unassembled WGS sequence"/>
</dbReference>
<name>A0A1C7M6R9_GRIFR</name>
<evidence type="ECO:0000313" key="2">
    <source>
        <dbReference type="Proteomes" id="UP000092993"/>
    </source>
</evidence>
<sequence>MKLLGDDRRGIEEVRTCYRRRSHVKPQMLALYGKVRRHVTGTSVTPGLVQRDFRAAAQAMLRSRRVCAKADLV</sequence>
<evidence type="ECO:0000313" key="1">
    <source>
        <dbReference type="EMBL" id="OBZ70744.1"/>
    </source>
</evidence>
<organism evidence="1 2">
    <name type="scientific">Grifola frondosa</name>
    <name type="common">Maitake</name>
    <name type="synonym">Polyporus frondosus</name>
    <dbReference type="NCBI Taxonomy" id="5627"/>
    <lineage>
        <taxon>Eukaryota</taxon>
        <taxon>Fungi</taxon>
        <taxon>Dikarya</taxon>
        <taxon>Basidiomycota</taxon>
        <taxon>Agaricomycotina</taxon>
        <taxon>Agaricomycetes</taxon>
        <taxon>Polyporales</taxon>
        <taxon>Grifolaceae</taxon>
        <taxon>Grifola</taxon>
    </lineage>
</organism>
<comment type="caution">
    <text evidence="1">The sequence shown here is derived from an EMBL/GenBank/DDBJ whole genome shotgun (WGS) entry which is preliminary data.</text>
</comment>
<dbReference type="EMBL" id="LUGG01000013">
    <property type="protein sequence ID" value="OBZ70744.1"/>
    <property type="molecule type" value="Genomic_DNA"/>
</dbReference>
<dbReference type="AlphaFoldDB" id="A0A1C7M6R9"/>
<gene>
    <name evidence="1" type="ORF">A0H81_09359</name>
</gene>
<accession>A0A1C7M6R9</accession>
<proteinExistence type="predicted"/>
<protein>
    <submittedName>
        <fullName evidence="1">Uncharacterized protein</fullName>
    </submittedName>
</protein>
<keyword evidence="2" id="KW-1185">Reference proteome</keyword>